<evidence type="ECO:0000256" key="3">
    <source>
        <dbReference type="ARBA" id="ARBA00022525"/>
    </source>
</evidence>
<evidence type="ECO:0000256" key="4">
    <source>
        <dbReference type="ARBA" id="ARBA00022729"/>
    </source>
</evidence>
<evidence type="ECO:0000259" key="6">
    <source>
        <dbReference type="Pfam" id="PF12260"/>
    </source>
</evidence>
<protein>
    <recommendedName>
        <fullName evidence="6">FAM69 protein-kinase domain-containing protein</fullName>
    </recommendedName>
</protein>
<evidence type="ECO:0000313" key="7">
    <source>
        <dbReference type="EMBL" id="EDW73775.2"/>
    </source>
</evidence>
<evidence type="ECO:0000256" key="5">
    <source>
        <dbReference type="SAM" id="SignalP"/>
    </source>
</evidence>
<dbReference type="KEGG" id="dwi:6639718"/>
<dbReference type="GO" id="GO:0005576">
    <property type="term" value="C:extracellular region"/>
    <property type="evidence" value="ECO:0007669"/>
    <property type="project" value="UniProtKB-SubCell"/>
</dbReference>
<keyword evidence="8" id="KW-1185">Reference proteome</keyword>
<proteinExistence type="inferred from homology"/>
<evidence type="ECO:0000313" key="8">
    <source>
        <dbReference type="Proteomes" id="UP000007798"/>
    </source>
</evidence>
<feature type="domain" description="FAM69 protein-kinase" evidence="6">
    <location>
        <begin position="148"/>
        <end position="315"/>
    </location>
</feature>
<accession>B4MNT6</accession>
<organism evidence="7 8">
    <name type="scientific">Drosophila willistoni</name>
    <name type="common">Fruit fly</name>
    <dbReference type="NCBI Taxonomy" id="7260"/>
    <lineage>
        <taxon>Eukaryota</taxon>
        <taxon>Metazoa</taxon>
        <taxon>Ecdysozoa</taxon>
        <taxon>Arthropoda</taxon>
        <taxon>Hexapoda</taxon>
        <taxon>Insecta</taxon>
        <taxon>Pterygota</taxon>
        <taxon>Neoptera</taxon>
        <taxon>Endopterygota</taxon>
        <taxon>Diptera</taxon>
        <taxon>Brachycera</taxon>
        <taxon>Muscomorpha</taxon>
        <taxon>Ephydroidea</taxon>
        <taxon>Drosophilidae</taxon>
        <taxon>Drosophila</taxon>
        <taxon>Sophophora</taxon>
    </lineage>
</organism>
<dbReference type="HOGENOM" id="CLU_804803_0_0_1"/>
<dbReference type="AlphaFoldDB" id="B4MNT6"/>
<comment type="subcellular location">
    <subcellularLocation>
        <location evidence="1">Secreted</location>
    </subcellularLocation>
</comment>
<dbReference type="Pfam" id="PF12260">
    <property type="entry name" value="PIP49_C"/>
    <property type="match status" value="1"/>
</dbReference>
<gene>
    <name evidence="7" type="primary">Dwil\GK19336</name>
    <name evidence="7" type="ORF">Dwil_GK19336</name>
</gene>
<feature type="non-terminal residue" evidence="7">
    <location>
        <position position="339"/>
    </location>
</feature>
<evidence type="ECO:0000256" key="2">
    <source>
        <dbReference type="ARBA" id="ARBA00006338"/>
    </source>
</evidence>
<feature type="chain" id="PRO_5006457983" description="FAM69 protein-kinase domain-containing protein" evidence="5">
    <location>
        <begin position="25"/>
        <end position="339"/>
    </location>
</feature>
<dbReference type="eggNOG" id="ENOG502QUEB">
    <property type="taxonomic scope" value="Eukaryota"/>
</dbReference>
<feature type="signal peptide" evidence="5">
    <location>
        <begin position="1"/>
        <end position="24"/>
    </location>
</feature>
<dbReference type="PhylomeDB" id="B4MNT6"/>
<dbReference type="Proteomes" id="UP000007798">
    <property type="component" value="Unassembled WGS sequence"/>
</dbReference>
<dbReference type="InParanoid" id="B4MNT6"/>
<dbReference type="PANTHER" id="PTHR32073">
    <property type="entry name" value="GH11358P"/>
    <property type="match status" value="1"/>
</dbReference>
<sequence length="339" mass="39454">MHLLYGQLKVVLVLALLQELDVRTQKDIFRKHFNMDLLECPQCFLGQREQCEKFFDTIEEPAKLDRLWKDLTLLVDPREIYWLELNENRENVKCLAKRKMTRKISKDLHFNPGGFQMCRNSTRFLAYLEERGYLPATIGYYIHHSISPLLMQELWIMDFPVPRSFAVCGSTLFQAYAGSTLSNYLKAPIDLRLEMAKQLLQLALKLSAGFKGFRIYLTDFTADNFAYNEANGTVLLIDMDTMVLVESNDEAESESQLSKKYKPFPGEGFTYDVNAFCDNQDLDANIYQVCLLLRDQLLPDVKNHRLKEMLNDCVQCEDDKCDIRFKYANNLIDLLVEIN</sequence>
<keyword evidence="3" id="KW-0964">Secreted</keyword>
<name>B4MNT6_DROWI</name>
<reference evidence="7 8" key="1">
    <citation type="journal article" date="2007" name="Nature">
        <title>Evolution of genes and genomes on the Drosophila phylogeny.</title>
        <authorList>
            <consortium name="Drosophila 12 Genomes Consortium"/>
            <person name="Clark A.G."/>
            <person name="Eisen M.B."/>
            <person name="Smith D.R."/>
            <person name="Bergman C.M."/>
            <person name="Oliver B."/>
            <person name="Markow T.A."/>
            <person name="Kaufman T.C."/>
            <person name="Kellis M."/>
            <person name="Gelbart W."/>
            <person name="Iyer V.N."/>
            <person name="Pollard D.A."/>
            <person name="Sackton T.B."/>
            <person name="Larracuente A.M."/>
            <person name="Singh N.D."/>
            <person name="Abad J.P."/>
            <person name="Abt D.N."/>
            <person name="Adryan B."/>
            <person name="Aguade M."/>
            <person name="Akashi H."/>
            <person name="Anderson W.W."/>
            <person name="Aquadro C.F."/>
            <person name="Ardell D.H."/>
            <person name="Arguello R."/>
            <person name="Artieri C.G."/>
            <person name="Barbash D.A."/>
            <person name="Barker D."/>
            <person name="Barsanti P."/>
            <person name="Batterham P."/>
            <person name="Batzoglou S."/>
            <person name="Begun D."/>
            <person name="Bhutkar A."/>
            <person name="Blanco E."/>
            <person name="Bosak S.A."/>
            <person name="Bradley R.K."/>
            <person name="Brand A.D."/>
            <person name="Brent M.R."/>
            <person name="Brooks A.N."/>
            <person name="Brown R.H."/>
            <person name="Butlin R.K."/>
            <person name="Caggese C."/>
            <person name="Calvi B.R."/>
            <person name="Bernardo de Carvalho A."/>
            <person name="Caspi A."/>
            <person name="Castrezana S."/>
            <person name="Celniker S.E."/>
            <person name="Chang J.L."/>
            <person name="Chapple C."/>
            <person name="Chatterji S."/>
            <person name="Chinwalla A."/>
            <person name="Civetta A."/>
            <person name="Clifton S.W."/>
            <person name="Comeron J.M."/>
            <person name="Costello J.C."/>
            <person name="Coyne J.A."/>
            <person name="Daub J."/>
            <person name="David R.G."/>
            <person name="Delcher A.L."/>
            <person name="Delehaunty K."/>
            <person name="Do C.B."/>
            <person name="Ebling H."/>
            <person name="Edwards K."/>
            <person name="Eickbush T."/>
            <person name="Evans J.D."/>
            <person name="Filipski A."/>
            <person name="Findeiss S."/>
            <person name="Freyhult E."/>
            <person name="Fulton L."/>
            <person name="Fulton R."/>
            <person name="Garcia A.C."/>
            <person name="Gardiner A."/>
            <person name="Garfield D.A."/>
            <person name="Garvin B.E."/>
            <person name="Gibson G."/>
            <person name="Gilbert D."/>
            <person name="Gnerre S."/>
            <person name="Godfrey J."/>
            <person name="Good R."/>
            <person name="Gotea V."/>
            <person name="Gravely B."/>
            <person name="Greenberg A.J."/>
            <person name="Griffiths-Jones S."/>
            <person name="Gross S."/>
            <person name="Guigo R."/>
            <person name="Gustafson E.A."/>
            <person name="Haerty W."/>
            <person name="Hahn M.W."/>
            <person name="Halligan D.L."/>
            <person name="Halpern A.L."/>
            <person name="Halter G.M."/>
            <person name="Han M.V."/>
            <person name="Heger A."/>
            <person name="Hillier L."/>
            <person name="Hinrichs A.S."/>
            <person name="Holmes I."/>
            <person name="Hoskins R.A."/>
            <person name="Hubisz M.J."/>
            <person name="Hultmark D."/>
            <person name="Huntley M.A."/>
            <person name="Jaffe D.B."/>
            <person name="Jagadeeshan S."/>
            <person name="Jeck W.R."/>
            <person name="Johnson J."/>
            <person name="Jones C.D."/>
            <person name="Jordan W.C."/>
            <person name="Karpen G.H."/>
            <person name="Kataoka E."/>
            <person name="Keightley P.D."/>
            <person name="Kheradpour P."/>
            <person name="Kirkness E.F."/>
            <person name="Koerich L.B."/>
            <person name="Kristiansen K."/>
            <person name="Kudrna D."/>
            <person name="Kulathinal R.J."/>
            <person name="Kumar S."/>
            <person name="Kwok R."/>
            <person name="Lander E."/>
            <person name="Langley C.H."/>
            <person name="Lapoint R."/>
            <person name="Lazzaro B.P."/>
            <person name="Lee S.J."/>
            <person name="Levesque L."/>
            <person name="Li R."/>
            <person name="Lin C.F."/>
            <person name="Lin M.F."/>
            <person name="Lindblad-Toh K."/>
            <person name="Llopart A."/>
            <person name="Long M."/>
            <person name="Low L."/>
            <person name="Lozovsky E."/>
            <person name="Lu J."/>
            <person name="Luo M."/>
            <person name="Machado C.A."/>
            <person name="Makalowski W."/>
            <person name="Marzo M."/>
            <person name="Matsuda M."/>
            <person name="Matzkin L."/>
            <person name="McAllister B."/>
            <person name="McBride C.S."/>
            <person name="McKernan B."/>
            <person name="McKernan K."/>
            <person name="Mendez-Lago M."/>
            <person name="Minx P."/>
            <person name="Mollenhauer M.U."/>
            <person name="Montooth K."/>
            <person name="Mount S.M."/>
            <person name="Mu X."/>
            <person name="Myers E."/>
            <person name="Negre B."/>
            <person name="Newfeld S."/>
            <person name="Nielsen R."/>
            <person name="Noor M.A."/>
            <person name="O'Grady P."/>
            <person name="Pachter L."/>
            <person name="Papaceit M."/>
            <person name="Parisi M.J."/>
            <person name="Parisi M."/>
            <person name="Parts L."/>
            <person name="Pedersen J.S."/>
            <person name="Pesole G."/>
            <person name="Phillippy A.M."/>
            <person name="Ponting C.P."/>
            <person name="Pop M."/>
            <person name="Porcelli D."/>
            <person name="Powell J.R."/>
            <person name="Prohaska S."/>
            <person name="Pruitt K."/>
            <person name="Puig M."/>
            <person name="Quesneville H."/>
            <person name="Ram K.R."/>
            <person name="Rand D."/>
            <person name="Rasmussen M.D."/>
            <person name="Reed L.K."/>
            <person name="Reenan R."/>
            <person name="Reily A."/>
            <person name="Remington K.A."/>
            <person name="Rieger T.T."/>
            <person name="Ritchie M.G."/>
            <person name="Robin C."/>
            <person name="Rogers Y.H."/>
            <person name="Rohde C."/>
            <person name="Rozas J."/>
            <person name="Rubenfield M.J."/>
            <person name="Ruiz A."/>
            <person name="Russo S."/>
            <person name="Salzberg S.L."/>
            <person name="Sanchez-Gracia A."/>
            <person name="Saranga D.J."/>
            <person name="Sato H."/>
            <person name="Schaeffer S.W."/>
            <person name="Schatz M.C."/>
            <person name="Schlenke T."/>
            <person name="Schwartz R."/>
            <person name="Segarra C."/>
            <person name="Singh R.S."/>
            <person name="Sirot L."/>
            <person name="Sirota M."/>
            <person name="Sisneros N.B."/>
            <person name="Smith C.D."/>
            <person name="Smith T.F."/>
            <person name="Spieth J."/>
            <person name="Stage D.E."/>
            <person name="Stark A."/>
            <person name="Stephan W."/>
            <person name="Strausberg R.L."/>
            <person name="Strempel S."/>
            <person name="Sturgill D."/>
            <person name="Sutton G."/>
            <person name="Sutton G.G."/>
            <person name="Tao W."/>
            <person name="Teichmann S."/>
            <person name="Tobari Y.N."/>
            <person name="Tomimura Y."/>
            <person name="Tsolas J.M."/>
            <person name="Valente V.L."/>
            <person name="Venter E."/>
            <person name="Venter J.C."/>
            <person name="Vicario S."/>
            <person name="Vieira F.G."/>
            <person name="Vilella A.J."/>
            <person name="Villasante A."/>
            <person name="Walenz B."/>
            <person name="Wang J."/>
            <person name="Wasserman M."/>
            <person name="Watts T."/>
            <person name="Wilson D."/>
            <person name="Wilson R.K."/>
            <person name="Wing R.A."/>
            <person name="Wolfner M.F."/>
            <person name="Wong A."/>
            <person name="Wong G.K."/>
            <person name="Wu C.I."/>
            <person name="Wu G."/>
            <person name="Yamamoto D."/>
            <person name="Yang H.P."/>
            <person name="Yang S.P."/>
            <person name="Yorke J.A."/>
            <person name="Yoshida K."/>
            <person name="Zdobnov E."/>
            <person name="Zhang P."/>
            <person name="Zhang Y."/>
            <person name="Zimin A.V."/>
            <person name="Baldwin J."/>
            <person name="Abdouelleil A."/>
            <person name="Abdulkadir J."/>
            <person name="Abebe A."/>
            <person name="Abera B."/>
            <person name="Abreu J."/>
            <person name="Acer S.C."/>
            <person name="Aftuck L."/>
            <person name="Alexander A."/>
            <person name="An P."/>
            <person name="Anderson E."/>
            <person name="Anderson S."/>
            <person name="Arachi H."/>
            <person name="Azer M."/>
            <person name="Bachantsang P."/>
            <person name="Barry A."/>
            <person name="Bayul T."/>
            <person name="Berlin A."/>
            <person name="Bessette D."/>
            <person name="Bloom T."/>
            <person name="Blye J."/>
            <person name="Boguslavskiy L."/>
            <person name="Bonnet C."/>
            <person name="Boukhgalter B."/>
            <person name="Bourzgui I."/>
            <person name="Brown A."/>
            <person name="Cahill P."/>
            <person name="Channer S."/>
            <person name="Cheshatsang Y."/>
            <person name="Chuda L."/>
            <person name="Citroen M."/>
            <person name="Collymore A."/>
            <person name="Cooke P."/>
            <person name="Costello M."/>
            <person name="D'Aco K."/>
            <person name="Daza R."/>
            <person name="De Haan G."/>
            <person name="DeGray S."/>
            <person name="DeMaso C."/>
            <person name="Dhargay N."/>
            <person name="Dooley K."/>
            <person name="Dooley E."/>
            <person name="Doricent M."/>
            <person name="Dorje P."/>
            <person name="Dorjee K."/>
            <person name="Dupes A."/>
            <person name="Elong R."/>
            <person name="Falk J."/>
            <person name="Farina A."/>
            <person name="Faro S."/>
            <person name="Ferguson D."/>
            <person name="Fisher S."/>
            <person name="Foley C.D."/>
            <person name="Franke A."/>
            <person name="Friedrich D."/>
            <person name="Gadbois L."/>
            <person name="Gearin G."/>
            <person name="Gearin C.R."/>
            <person name="Giannoukos G."/>
            <person name="Goode T."/>
            <person name="Graham J."/>
            <person name="Grandbois E."/>
            <person name="Grewal S."/>
            <person name="Gyaltsen K."/>
            <person name="Hafez N."/>
            <person name="Hagos B."/>
            <person name="Hall J."/>
            <person name="Henson C."/>
            <person name="Hollinger A."/>
            <person name="Honan T."/>
            <person name="Huard M.D."/>
            <person name="Hughes L."/>
            <person name="Hurhula B."/>
            <person name="Husby M.E."/>
            <person name="Kamat A."/>
            <person name="Kanga B."/>
            <person name="Kashin S."/>
            <person name="Khazanovich D."/>
            <person name="Kisner P."/>
            <person name="Lance K."/>
            <person name="Lara M."/>
            <person name="Lee W."/>
            <person name="Lennon N."/>
            <person name="Letendre F."/>
            <person name="LeVine R."/>
            <person name="Lipovsky A."/>
            <person name="Liu X."/>
            <person name="Liu J."/>
            <person name="Liu S."/>
            <person name="Lokyitsang T."/>
            <person name="Lokyitsang Y."/>
            <person name="Lubonja R."/>
            <person name="Lui A."/>
            <person name="MacDonald P."/>
            <person name="Magnisalis V."/>
            <person name="Maru K."/>
            <person name="Matthews C."/>
            <person name="McCusker W."/>
            <person name="McDonough S."/>
            <person name="Mehta T."/>
            <person name="Meldrim J."/>
            <person name="Meneus L."/>
            <person name="Mihai O."/>
            <person name="Mihalev A."/>
            <person name="Mihova T."/>
            <person name="Mittelman R."/>
            <person name="Mlenga V."/>
            <person name="Montmayeur A."/>
            <person name="Mulrain L."/>
            <person name="Navidi A."/>
            <person name="Naylor J."/>
            <person name="Negash T."/>
            <person name="Nguyen T."/>
            <person name="Nguyen N."/>
            <person name="Nicol R."/>
            <person name="Norbu C."/>
            <person name="Norbu N."/>
            <person name="Novod N."/>
            <person name="O'Neill B."/>
            <person name="Osman S."/>
            <person name="Markiewicz E."/>
            <person name="Oyono O.L."/>
            <person name="Patti C."/>
            <person name="Phunkhang P."/>
            <person name="Pierre F."/>
            <person name="Priest M."/>
            <person name="Raghuraman S."/>
            <person name="Rege F."/>
            <person name="Reyes R."/>
            <person name="Rise C."/>
            <person name="Rogov P."/>
            <person name="Ross K."/>
            <person name="Ryan E."/>
            <person name="Settipalli S."/>
            <person name="Shea T."/>
            <person name="Sherpa N."/>
            <person name="Shi L."/>
            <person name="Shih D."/>
            <person name="Sparrow T."/>
            <person name="Spaulding J."/>
            <person name="Stalker J."/>
            <person name="Stange-Thomann N."/>
            <person name="Stavropoulos S."/>
            <person name="Stone C."/>
            <person name="Strader C."/>
            <person name="Tesfaye S."/>
            <person name="Thomson T."/>
            <person name="Thoulutsang Y."/>
            <person name="Thoulutsang D."/>
            <person name="Topham K."/>
            <person name="Topping I."/>
            <person name="Tsamla T."/>
            <person name="Vassiliev H."/>
            <person name="Vo A."/>
            <person name="Wangchuk T."/>
            <person name="Wangdi T."/>
            <person name="Weiand M."/>
            <person name="Wilkinson J."/>
            <person name="Wilson A."/>
            <person name="Yadav S."/>
            <person name="Young G."/>
            <person name="Yu Q."/>
            <person name="Zembek L."/>
            <person name="Zhong D."/>
            <person name="Zimmer A."/>
            <person name="Zwirko Z."/>
            <person name="Jaffe D.B."/>
            <person name="Alvarez P."/>
            <person name="Brockman W."/>
            <person name="Butler J."/>
            <person name="Chin C."/>
            <person name="Gnerre S."/>
            <person name="Grabherr M."/>
            <person name="Kleber M."/>
            <person name="Mauceli E."/>
            <person name="MacCallum I."/>
        </authorList>
    </citation>
    <scope>NUCLEOTIDE SEQUENCE [LARGE SCALE GENOMIC DNA]</scope>
    <source>
        <strain evidence="8">Tucson 14030-0811.24</strain>
    </source>
</reference>
<dbReference type="PANTHER" id="PTHR32073:SF7">
    <property type="entry name" value="GH11358P"/>
    <property type="match status" value="1"/>
</dbReference>
<keyword evidence="4 5" id="KW-0732">Signal</keyword>
<dbReference type="EMBL" id="CH963848">
    <property type="protein sequence ID" value="EDW73775.2"/>
    <property type="molecule type" value="Genomic_DNA"/>
</dbReference>
<dbReference type="InterPro" id="IPR020519">
    <property type="entry name" value="DIPK2A/B"/>
</dbReference>
<comment type="similarity">
    <text evidence="2">Belongs to the DIPK family.</text>
</comment>
<dbReference type="STRING" id="7260.B4MNT6"/>
<dbReference type="InterPro" id="IPR022049">
    <property type="entry name" value="FAM69_kinase_dom"/>
</dbReference>
<dbReference type="OrthoDB" id="10035316at2759"/>
<evidence type="ECO:0000256" key="1">
    <source>
        <dbReference type="ARBA" id="ARBA00004613"/>
    </source>
</evidence>